<feature type="region of interest" description="Disordered" evidence="1">
    <location>
        <begin position="1"/>
        <end position="21"/>
    </location>
</feature>
<feature type="compositionally biased region" description="Low complexity" evidence="1">
    <location>
        <begin position="670"/>
        <end position="687"/>
    </location>
</feature>
<feature type="region of interest" description="Disordered" evidence="1">
    <location>
        <begin position="312"/>
        <end position="333"/>
    </location>
</feature>
<dbReference type="OrthoDB" id="6423053at2759"/>
<feature type="region of interest" description="Disordered" evidence="1">
    <location>
        <begin position="271"/>
        <end position="297"/>
    </location>
</feature>
<name>A0A8X6FH43_TRICU</name>
<accession>A0A8X6FH43</accession>
<sequence>MASSLSNGLSSQRSPNTSYVHDIPIVPHQPAVYKEYKEIVPDISVVSDIVDNESPAENFRGASQEVPKLSKYFLQGELTSETLPLNKSSLLRRNIYTEKHVQHTSCEHNLGINSCFSKPKPTFDSANKIEDYLLLSKHPSCQCHAMNEIASERWNEQFSLPHSKCICISSPRTSNEGKIERELNCSIQNGECLLNKKECKYSETFEKLNPCTDHNSTFKDNGHFSSEIIPNLPLTCTQKIQDCCCSKKQSLKSNRNCCEHEKHVSFDIELRKTDNPEKKQESKISYSNSDTTSRNCKKKNCQCQSKTKKLNLNSSKNAADSSTSDEHASENEKVSVSTNELLNIWEYIKQQDEKINSLQEQVKILTENSSCGHKFSIEEIDSSNTMESDVPYILNILEVHGDKIQELQNQISSLSIIDMKSSDISNNENMFKEVQSRNSENKNTCSENAEQAKASTFVTNTVCCEQVQVTKTSASTMTSLTFENNDKLVYHKQFTVVTDLKHTKEMPAGCEVREGKASVRKNHLNKKGLVSSSRKKKDHNSEKHSPNLKLNAKKQVTSSSSSDIPTSNDVQELRTPLQCKKDSSPRVLKKKELQPIEEKEKYPAGFKNVLKHVNERILDNDQDRHKKRSPGQKTTPKSQLRHSKQKQRQHTYPKLVDTPVAKISKKQTVQHKSSSSSNTSTDSIYQSPEHKQIVLKDRESEQSGDSDQYEPQKFLSRTELDDDNHTFEESATISRYGLSSPNLSVATQRYLENYGLVHDKNNPTKSRRKTRTSLSKRYIS</sequence>
<feature type="region of interest" description="Disordered" evidence="1">
    <location>
        <begin position="618"/>
        <end position="723"/>
    </location>
</feature>
<keyword evidence="3" id="KW-1185">Reference proteome</keyword>
<organism evidence="2 3">
    <name type="scientific">Trichonephila clavata</name>
    <name type="common">Joro spider</name>
    <name type="synonym">Nephila clavata</name>
    <dbReference type="NCBI Taxonomy" id="2740835"/>
    <lineage>
        <taxon>Eukaryota</taxon>
        <taxon>Metazoa</taxon>
        <taxon>Ecdysozoa</taxon>
        <taxon>Arthropoda</taxon>
        <taxon>Chelicerata</taxon>
        <taxon>Arachnida</taxon>
        <taxon>Araneae</taxon>
        <taxon>Araneomorphae</taxon>
        <taxon>Entelegynae</taxon>
        <taxon>Araneoidea</taxon>
        <taxon>Nephilidae</taxon>
        <taxon>Trichonephila</taxon>
    </lineage>
</organism>
<reference evidence="2" key="1">
    <citation type="submission" date="2020-07" db="EMBL/GenBank/DDBJ databases">
        <title>Multicomponent nature underlies the extraordinary mechanical properties of spider dragline silk.</title>
        <authorList>
            <person name="Kono N."/>
            <person name="Nakamura H."/>
            <person name="Mori M."/>
            <person name="Yoshida Y."/>
            <person name="Ohtoshi R."/>
            <person name="Malay A.D."/>
            <person name="Moran D.A.P."/>
            <person name="Tomita M."/>
            <person name="Numata K."/>
            <person name="Arakawa K."/>
        </authorList>
    </citation>
    <scope>NUCLEOTIDE SEQUENCE</scope>
</reference>
<evidence type="ECO:0000313" key="2">
    <source>
        <dbReference type="EMBL" id="GFQ79436.1"/>
    </source>
</evidence>
<dbReference type="Proteomes" id="UP000887116">
    <property type="component" value="Unassembled WGS sequence"/>
</dbReference>
<comment type="caution">
    <text evidence="2">The sequence shown here is derived from an EMBL/GenBank/DDBJ whole genome shotgun (WGS) entry which is preliminary data.</text>
</comment>
<evidence type="ECO:0000256" key="1">
    <source>
        <dbReference type="SAM" id="MobiDB-lite"/>
    </source>
</evidence>
<feature type="region of interest" description="Disordered" evidence="1">
    <location>
        <begin position="522"/>
        <end position="594"/>
    </location>
</feature>
<feature type="compositionally biased region" description="Basic and acidic residues" evidence="1">
    <location>
        <begin position="324"/>
        <end position="333"/>
    </location>
</feature>
<protein>
    <submittedName>
        <fullName evidence="2">Uncharacterized protein</fullName>
    </submittedName>
</protein>
<feature type="compositionally biased region" description="Polar residues" evidence="1">
    <location>
        <begin position="283"/>
        <end position="294"/>
    </location>
</feature>
<feature type="region of interest" description="Disordered" evidence="1">
    <location>
        <begin position="756"/>
        <end position="780"/>
    </location>
</feature>
<feature type="compositionally biased region" description="Basic residues" evidence="1">
    <location>
        <begin position="639"/>
        <end position="651"/>
    </location>
</feature>
<dbReference type="EMBL" id="BMAO01012163">
    <property type="protein sequence ID" value="GFQ79436.1"/>
    <property type="molecule type" value="Genomic_DNA"/>
</dbReference>
<feature type="compositionally biased region" description="Basic and acidic residues" evidence="1">
    <location>
        <begin position="271"/>
        <end position="282"/>
    </location>
</feature>
<feature type="compositionally biased region" description="Basic and acidic residues" evidence="1">
    <location>
        <begin position="579"/>
        <end position="594"/>
    </location>
</feature>
<evidence type="ECO:0000313" key="3">
    <source>
        <dbReference type="Proteomes" id="UP000887116"/>
    </source>
</evidence>
<feature type="compositionally biased region" description="Low complexity" evidence="1">
    <location>
        <begin position="1"/>
        <end position="14"/>
    </location>
</feature>
<gene>
    <name evidence="2" type="primary">AVEN_241374_1</name>
    <name evidence="2" type="ORF">TNCT_101881</name>
</gene>
<feature type="compositionally biased region" description="Basic and acidic residues" evidence="1">
    <location>
        <begin position="688"/>
        <end position="701"/>
    </location>
</feature>
<proteinExistence type="predicted"/>
<dbReference type="AlphaFoldDB" id="A0A8X6FH43"/>